<feature type="non-terminal residue" evidence="1">
    <location>
        <position position="1"/>
    </location>
</feature>
<protein>
    <submittedName>
        <fullName evidence="1">33084_t:CDS:1</fullName>
    </submittedName>
</protein>
<proteinExistence type="predicted"/>
<evidence type="ECO:0000313" key="2">
    <source>
        <dbReference type="Proteomes" id="UP000789920"/>
    </source>
</evidence>
<dbReference type="Proteomes" id="UP000789920">
    <property type="component" value="Unassembled WGS sequence"/>
</dbReference>
<name>A0ACA9LP96_9GLOM</name>
<sequence length="101" mass="11819">KLDDEEFSEFSESCLQFSKEFAAKMFVDDNKVVITRDTNWKKFLGNEDIENSLLRFTLLESFESASNTALFNKQSFASEHGVRQFLVEHVTQKWKPSNHSY</sequence>
<keyword evidence="2" id="KW-1185">Reference proteome</keyword>
<accession>A0ACA9LP96</accession>
<comment type="caution">
    <text evidence="1">The sequence shown here is derived from an EMBL/GenBank/DDBJ whole genome shotgun (WGS) entry which is preliminary data.</text>
</comment>
<reference evidence="1" key="1">
    <citation type="submission" date="2021-06" db="EMBL/GenBank/DDBJ databases">
        <authorList>
            <person name="Kallberg Y."/>
            <person name="Tangrot J."/>
            <person name="Rosling A."/>
        </authorList>
    </citation>
    <scope>NUCLEOTIDE SEQUENCE</scope>
    <source>
        <strain evidence="1">MA461A</strain>
    </source>
</reference>
<evidence type="ECO:0000313" key="1">
    <source>
        <dbReference type="EMBL" id="CAG8538115.1"/>
    </source>
</evidence>
<organism evidence="1 2">
    <name type="scientific">Racocetra persica</name>
    <dbReference type="NCBI Taxonomy" id="160502"/>
    <lineage>
        <taxon>Eukaryota</taxon>
        <taxon>Fungi</taxon>
        <taxon>Fungi incertae sedis</taxon>
        <taxon>Mucoromycota</taxon>
        <taxon>Glomeromycotina</taxon>
        <taxon>Glomeromycetes</taxon>
        <taxon>Diversisporales</taxon>
        <taxon>Gigasporaceae</taxon>
        <taxon>Racocetra</taxon>
    </lineage>
</organism>
<gene>
    <name evidence="1" type="ORF">RPERSI_LOCUS3433</name>
</gene>
<dbReference type="EMBL" id="CAJVQC010004253">
    <property type="protein sequence ID" value="CAG8538115.1"/>
    <property type="molecule type" value="Genomic_DNA"/>
</dbReference>